<evidence type="ECO:0000313" key="2">
    <source>
        <dbReference type="EMBL" id="MFD1246399.1"/>
    </source>
</evidence>
<proteinExistence type="predicted"/>
<keyword evidence="1" id="KW-0732">Signal</keyword>
<accession>A0ABW3VUM9</accession>
<dbReference type="RefSeq" id="WP_367922106.1">
    <property type="nucleotide sequence ID" value="NZ_BAABAC010000052.1"/>
</dbReference>
<evidence type="ECO:0000256" key="1">
    <source>
        <dbReference type="SAM" id="SignalP"/>
    </source>
</evidence>
<dbReference type="Gene3D" id="2.60.40.2700">
    <property type="match status" value="6"/>
</dbReference>
<gene>
    <name evidence="2" type="ORF">ACFQ3F_01230</name>
</gene>
<sequence length="781" mass="79278">MKLISRALMTIALGAALLLLPPSAARAATSAVTVTPAIQLRAVAPGGAPLANVRWNVFTKDPATGEWDHGLQMGPLLTDADGGFDRTVEAGATYKVCFYDDDYEYNTRAERYADRCWTNATTLATATEWTPSLAEPVLQGTVTLPSAGSSLTVGHPWVDGAAKAGVPLTVRPGTWGPAGVALGYQWVTYAAGDRVVIPGATGATFTPTAALAGKDLSVEVTGTLAGYRTATSSFSVGPVGGSTPTMTGTLAIQGTPMPGNRLTIQPGMTFSPAGTQPMASWYVDGKQVGSTVDLANSSLDLTPAMAGATVELRMSVYNWDCCTGTLRVSAQTTVGGGVTGTKPTVSGSAVVGQVLTATPGTWGPSGVVLSYQWLRDGAAITSATASTYPLVEADRGKRITVKVTGTLAGGYPPVTTTSDPTAVVQGVLAQGTPTITGQPVVGQTITAQPGTWTPTPSFAYEWFAGGTKVSGATGTTFVPTAAEAGKTITVRVTGSLTGYQSAAKTSAATAAVQQGTLTTATPTVSGDAVVGGTLTVDAGTWGPTGVTLARQWLRGGVAIDGATASTYVLADADAGRTITVRVTGTLPGYATASTTSVPAGAVLAPFATAPEPTVSGRTIVGQTLTAVTGTWDPAPSLTYQWLRGGSPVAGATGPTYQLTAADAGKAISVRVTATKAGYVTEVKTSRATAAVTGTFATTPTPKIAGTAKVGRKLTARAGTWAPTPTLRYQWLRNGKAIKGATGATYRLVKADRGKRITVRVTASRPGCLTVVKVSAATRKVA</sequence>
<feature type="signal peptide" evidence="1">
    <location>
        <begin position="1"/>
        <end position="27"/>
    </location>
</feature>
<reference evidence="3" key="1">
    <citation type="journal article" date="2019" name="Int. J. Syst. Evol. Microbiol.">
        <title>The Global Catalogue of Microorganisms (GCM) 10K type strain sequencing project: providing services to taxonomists for standard genome sequencing and annotation.</title>
        <authorList>
            <consortium name="The Broad Institute Genomics Platform"/>
            <consortium name="The Broad Institute Genome Sequencing Center for Infectious Disease"/>
            <person name="Wu L."/>
            <person name="Ma J."/>
        </authorList>
    </citation>
    <scope>NUCLEOTIDE SEQUENCE [LARGE SCALE GENOMIC DNA]</scope>
    <source>
        <strain evidence="3">CCUG 52478</strain>
    </source>
</reference>
<evidence type="ECO:0008006" key="4">
    <source>
        <dbReference type="Google" id="ProtNLM"/>
    </source>
</evidence>
<dbReference type="Proteomes" id="UP001597229">
    <property type="component" value="Unassembled WGS sequence"/>
</dbReference>
<name>A0ABW3VUM9_9ACTN</name>
<dbReference type="EMBL" id="JBHTLX010000004">
    <property type="protein sequence ID" value="MFD1246399.1"/>
    <property type="molecule type" value="Genomic_DNA"/>
</dbReference>
<comment type="caution">
    <text evidence="2">The sequence shown here is derived from an EMBL/GenBank/DDBJ whole genome shotgun (WGS) entry which is preliminary data.</text>
</comment>
<feature type="chain" id="PRO_5047305248" description="Ig-like domain-containing protein" evidence="1">
    <location>
        <begin position="28"/>
        <end position="781"/>
    </location>
</feature>
<evidence type="ECO:0000313" key="3">
    <source>
        <dbReference type="Proteomes" id="UP001597229"/>
    </source>
</evidence>
<keyword evidence="3" id="KW-1185">Reference proteome</keyword>
<protein>
    <recommendedName>
        <fullName evidence="4">Ig-like domain-containing protein</fullName>
    </recommendedName>
</protein>
<organism evidence="2 3">
    <name type="scientific">Nocardioides ginsengisoli</name>
    <dbReference type="NCBI Taxonomy" id="363868"/>
    <lineage>
        <taxon>Bacteria</taxon>
        <taxon>Bacillati</taxon>
        <taxon>Actinomycetota</taxon>
        <taxon>Actinomycetes</taxon>
        <taxon>Propionibacteriales</taxon>
        <taxon>Nocardioidaceae</taxon>
        <taxon>Nocardioides</taxon>
    </lineage>
</organism>